<comment type="function">
    <text evidence="21">Reverse transcriptase/ribonuclease H (RT) is a multifunctional enzyme that catalyzes the conversion of the retro-elements RNA genome into dsDNA within the VLP. The enzyme displays a DNA polymerase activity that can copy either DNA or RNA templates, and a ribonuclease H (RNase H) activity that cleaves the RNA strand of RNA-DNA heteroduplexes during plus-strand synthesis and hydrolyzes RNA primers. The conversion leads to a linear dsDNA copy of the retrotransposon that includes long terminal repeats (LTRs) at both ends.</text>
</comment>
<dbReference type="RefSeq" id="XP_018734055.1">
    <property type="nucleotide sequence ID" value="XM_018881463.1"/>
</dbReference>
<keyword evidence="4" id="KW-0963">Cytoplasm</keyword>
<dbReference type="Proteomes" id="UP000189580">
    <property type="component" value="Chromosome c"/>
</dbReference>
<dbReference type="PANTHER" id="PTHR42648">
    <property type="entry name" value="TRANSPOSASE, PUTATIVE-RELATED"/>
    <property type="match status" value="1"/>
</dbReference>
<name>A0A161HJI4_9ASCO</name>
<comment type="catalytic activity">
    <reaction evidence="24">
        <text>DNA(n) + a 2'-deoxyribonucleoside 5'-triphosphate = DNA(n+1) + diphosphate</text>
        <dbReference type="Rhea" id="RHEA:22508"/>
        <dbReference type="Rhea" id="RHEA-COMP:17339"/>
        <dbReference type="Rhea" id="RHEA-COMP:17340"/>
        <dbReference type="ChEBI" id="CHEBI:33019"/>
        <dbReference type="ChEBI" id="CHEBI:61560"/>
        <dbReference type="ChEBI" id="CHEBI:173112"/>
        <dbReference type="EC" id="2.7.7.7"/>
    </reaction>
</comment>
<keyword evidence="9" id="KW-0479">Metal-binding</keyword>
<feature type="domain" description="Integrase catalytic" evidence="27">
    <location>
        <begin position="843"/>
        <end position="1014"/>
    </location>
</feature>
<dbReference type="KEGG" id="slb:AWJ20_4398"/>
<dbReference type="InterPro" id="IPR012337">
    <property type="entry name" value="RNaseH-like_sf"/>
</dbReference>
<organism evidence="28 29">
    <name type="scientific">Sugiyamaella lignohabitans</name>
    <dbReference type="NCBI Taxonomy" id="796027"/>
    <lineage>
        <taxon>Eukaryota</taxon>
        <taxon>Fungi</taxon>
        <taxon>Dikarya</taxon>
        <taxon>Ascomycota</taxon>
        <taxon>Saccharomycotina</taxon>
        <taxon>Dipodascomycetes</taxon>
        <taxon>Dipodascales</taxon>
        <taxon>Trichomonascaceae</taxon>
        <taxon>Sugiyamaella</taxon>
    </lineage>
</organism>
<evidence type="ECO:0000256" key="14">
    <source>
        <dbReference type="ARBA" id="ARBA00022908"/>
    </source>
</evidence>
<dbReference type="GeneID" id="30036525"/>
<comment type="function">
    <text evidence="22">Integrase (IN) targets the VLP to the nucleus, where a subparticle preintegration complex (PIC) containing at least integrase and the newly synthesized dsDNA copy of the retrotransposon must transit the nuclear membrane. Once in the nucleus, integrase performs the integration of the dsDNA into the host genome.</text>
</comment>
<evidence type="ECO:0000256" key="6">
    <source>
        <dbReference type="ARBA" id="ARBA00022679"/>
    </source>
</evidence>
<gene>
    <name evidence="28" type="ORF">AWJ20_4398</name>
</gene>
<evidence type="ECO:0000256" key="24">
    <source>
        <dbReference type="ARBA" id="ARBA00049244"/>
    </source>
</evidence>
<dbReference type="OrthoDB" id="5423336at2759"/>
<dbReference type="GO" id="GO:0003964">
    <property type="term" value="F:RNA-directed DNA polymerase activity"/>
    <property type="evidence" value="ECO:0007669"/>
    <property type="project" value="UniProtKB-KW"/>
</dbReference>
<evidence type="ECO:0000256" key="10">
    <source>
        <dbReference type="ARBA" id="ARBA00022759"/>
    </source>
</evidence>
<feature type="region of interest" description="Disordered" evidence="26">
    <location>
        <begin position="1"/>
        <end position="67"/>
    </location>
</feature>
<evidence type="ECO:0000256" key="2">
    <source>
        <dbReference type="ARBA" id="ARBA00004123"/>
    </source>
</evidence>
<keyword evidence="20" id="KW-0511">Multifunctional enzyme</keyword>
<evidence type="ECO:0000256" key="11">
    <source>
        <dbReference type="ARBA" id="ARBA00022801"/>
    </source>
</evidence>
<dbReference type="InterPro" id="IPR036397">
    <property type="entry name" value="RNaseH_sf"/>
</dbReference>
<protein>
    <submittedName>
        <fullName evidence="28">Gag-pol fusion protein</fullName>
    </submittedName>
</protein>
<dbReference type="GO" id="GO:0032196">
    <property type="term" value="P:transposition"/>
    <property type="evidence" value="ECO:0007669"/>
    <property type="project" value="UniProtKB-KW"/>
</dbReference>
<reference evidence="28 29" key="1">
    <citation type="submission" date="2016-02" db="EMBL/GenBank/DDBJ databases">
        <title>Complete genome sequence and transcriptome regulation of the pentose utilising yeast Sugiyamaella lignohabitans.</title>
        <authorList>
            <person name="Bellasio M."/>
            <person name="Peymann A."/>
            <person name="Valli M."/>
            <person name="Sipitzky M."/>
            <person name="Graf A."/>
            <person name="Sauer M."/>
            <person name="Marx H."/>
            <person name="Mattanovich D."/>
        </authorList>
    </citation>
    <scope>NUCLEOTIDE SEQUENCE [LARGE SCALE GENOMIC DNA]</scope>
    <source>
        <strain evidence="28 29">CBS 10342</strain>
    </source>
</reference>
<dbReference type="InterPro" id="IPR013103">
    <property type="entry name" value="RVT_2"/>
</dbReference>
<keyword evidence="13" id="KW-0694">RNA-binding</keyword>
<dbReference type="GO" id="GO:0003723">
    <property type="term" value="F:RNA binding"/>
    <property type="evidence" value="ECO:0007669"/>
    <property type="project" value="UniProtKB-KW"/>
</dbReference>
<keyword evidence="14" id="KW-0229">DNA integration</keyword>
<keyword evidence="19" id="KW-0539">Nucleus</keyword>
<evidence type="ECO:0000256" key="23">
    <source>
        <dbReference type="ARBA" id="ARBA00048173"/>
    </source>
</evidence>
<evidence type="ECO:0000256" key="15">
    <source>
        <dbReference type="ARBA" id="ARBA00022918"/>
    </source>
</evidence>
<comment type="subcellular location">
    <subcellularLocation>
        <location evidence="3">Cytoplasm</location>
    </subcellularLocation>
    <subcellularLocation>
        <location evidence="2">Nucleus</location>
    </subcellularLocation>
</comment>
<comment type="catalytic activity">
    <reaction evidence="23">
        <text>DNA(n) + a 2'-deoxyribonucleoside 5'-triphosphate = DNA(n+1) + diphosphate</text>
        <dbReference type="Rhea" id="RHEA:22508"/>
        <dbReference type="Rhea" id="RHEA-COMP:17339"/>
        <dbReference type="Rhea" id="RHEA-COMP:17340"/>
        <dbReference type="ChEBI" id="CHEBI:33019"/>
        <dbReference type="ChEBI" id="CHEBI:61560"/>
        <dbReference type="ChEBI" id="CHEBI:173112"/>
        <dbReference type="EC" id="2.7.7.49"/>
    </reaction>
</comment>
<evidence type="ECO:0000256" key="18">
    <source>
        <dbReference type="ARBA" id="ARBA00023172"/>
    </source>
</evidence>
<keyword evidence="12" id="KW-0460">Magnesium</keyword>
<feature type="region of interest" description="Disordered" evidence="26">
    <location>
        <begin position="493"/>
        <end position="561"/>
    </location>
</feature>
<dbReference type="SUPFAM" id="SSF56672">
    <property type="entry name" value="DNA/RNA polymerases"/>
    <property type="match status" value="1"/>
</dbReference>
<dbReference type="GO" id="GO:0004523">
    <property type="term" value="F:RNA-DNA hybrid ribonuclease activity"/>
    <property type="evidence" value="ECO:0007669"/>
    <property type="project" value="UniProtKB-EC"/>
</dbReference>
<feature type="compositionally biased region" description="Polar residues" evidence="26">
    <location>
        <begin position="1"/>
        <end position="14"/>
    </location>
</feature>
<keyword evidence="17" id="KW-0238">DNA-binding</keyword>
<evidence type="ECO:0000256" key="21">
    <source>
        <dbReference type="ARBA" id="ARBA00025590"/>
    </source>
</evidence>
<evidence type="ECO:0000256" key="7">
    <source>
        <dbReference type="ARBA" id="ARBA00022695"/>
    </source>
</evidence>
<evidence type="ECO:0000259" key="27">
    <source>
        <dbReference type="PROSITE" id="PS50994"/>
    </source>
</evidence>
<evidence type="ECO:0000256" key="8">
    <source>
        <dbReference type="ARBA" id="ARBA00022722"/>
    </source>
</evidence>
<evidence type="ECO:0000256" key="4">
    <source>
        <dbReference type="ARBA" id="ARBA00022490"/>
    </source>
</evidence>
<keyword evidence="11" id="KW-0378">Hydrolase</keyword>
<dbReference type="Pfam" id="PF00665">
    <property type="entry name" value="rve"/>
    <property type="match status" value="1"/>
</dbReference>
<dbReference type="Gene3D" id="3.30.420.10">
    <property type="entry name" value="Ribonuclease H-like superfamily/Ribonuclease H"/>
    <property type="match status" value="1"/>
</dbReference>
<evidence type="ECO:0000256" key="16">
    <source>
        <dbReference type="ARBA" id="ARBA00022932"/>
    </source>
</evidence>
<evidence type="ECO:0000256" key="25">
    <source>
        <dbReference type="SAM" id="Coils"/>
    </source>
</evidence>
<dbReference type="GO" id="GO:0046872">
    <property type="term" value="F:metal ion binding"/>
    <property type="evidence" value="ECO:0007669"/>
    <property type="project" value="UniProtKB-KW"/>
</dbReference>
<dbReference type="GO" id="GO:0015074">
    <property type="term" value="P:DNA integration"/>
    <property type="evidence" value="ECO:0007669"/>
    <property type="project" value="UniProtKB-KW"/>
</dbReference>
<evidence type="ECO:0000256" key="20">
    <source>
        <dbReference type="ARBA" id="ARBA00023268"/>
    </source>
</evidence>
<keyword evidence="16" id="KW-0239">DNA-directed DNA polymerase</keyword>
<feature type="compositionally biased region" description="Basic and acidic residues" evidence="26">
    <location>
        <begin position="520"/>
        <end position="553"/>
    </location>
</feature>
<dbReference type="CDD" id="cd09272">
    <property type="entry name" value="RNase_HI_RT_Ty1"/>
    <property type="match status" value="1"/>
</dbReference>
<keyword evidence="7" id="KW-0548">Nucleotidyltransferase</keyword>
<dbReference type="Pfam" id="PF07727">
    <property type="entry name" value="RVT_2"/>
    <property type="match status" value="1"/>
</dbReference>
<dbReference type="InterPro" id="IPR001584">
    <property type="entry name" value="Integrase_cat-core"/>
</dbReference>
<keyword evidence="15" id="KW-0695">RNA-directed DNA polymerase</keyword>
<evidence type="ECO:0000256" key="26">
    <source>
        <dbReference type="SAM" id="MobiDB-lite"/>
    </source>
</evidence>
<evidence type="ECO:0000313" key="29">
    <source>
        <dbReference type="Proteomes" id="UP000189580"/>
    </source>
</evidence>
<keyword evidence="8" id="KW-0540">Nuclease</keyword>
<sequence>MSSEETNANVNIQADNPEPSEINPAVSDGEEEITLIEKSPEKQNEPKTIESTEKQEDKNTKNATISEVKVKELKPTSRFNTLKDGKIQPMELDKLINFGPLKEIDTNREDALIIGDVTSMIFNLYKNLDIRDIVKDFAIRTKKAKSILEIPVEWFFCYSIALDKEQDVSDDEINDSVVYSGEFKKVYEEEVKKELKKKVPRQINSFLGKIECQYLDHVLNSYENASPLKMERILSEIYAACYIEVKGVEIIKTIIPKLKNSAGIENVRKTTDFSRFFGGSVFKTKVFKFLKKIQKSTNIEHESFINDSWTTIMRKVNECEMNIYELSDLEELKKIPSMIAHAVVQATELRMTKETSKTLLSPNVREFVNSRDRNTDVSYLLGIIQQLFADVKDIHMNSSVISEPSTAKESTKPVAENITPESLVGRVKEDSIESKIKGFFELPEDDQFFVYMKINKDFSHKLYKLIKDLSEGKKLDDGLQKAYKANKSFIDFRVQREQRQKQKSKRDVNKKSNDQPSSSSKDDQRKRTFSSRKDQTQEDQNKKPKIERNKETSQDNSDDPVEIVRQVFIGTTVKENDDNSFTVEEYDMNISNLLPKLEQVMPIDPSQDKNLIVLHKEENEVIHCEIDPIMIRRVYDCQSNKVVIDTGSQLNLIQNKAFFVGQPEECKKTFRGPQNESRMSYATLHGKAKIGCVNGSDIIVESAYYSDDICENIINPNSIPNVTFISNYNRPKLIWNNTGEEFETELIKSTEKHASVIIADLFKLIPKVGRVQEGNSVEFIKQSIMALHKQGHVNFREIIDNIRHGNISNIDPQLVKGVSPKNFSCESCDLAKITNKSFYSSYSRMNKVGDLIHADLMGPLPESIGKRYKYVAVFVDDMSKYIWSIPLQQKSEATNQLIALITEIERQFETKVKIVRTDNGGEFNNSVINAFFTQIGIKHQLTVPYAHQQNGTVERSNRTIMNLVRATMIESNIHEVFWPYVVKYVVHIINTSYLRDHPLKNKRYTSHTLLTGKKINRHSNYIFGSDCILFIPQERQTGKLTVRGQKGIYLGSAEDTKGIVAYNIPQNRVVVAIAYKLNDGNFSHIQDLRESAKQLTNISQEDLWKQTEVNIVFGVDSQVRAETTDIPLQGGNSNSHLGYQQNINYFNQLSNQTSNVNKSDELQRRLNERETELQTQKQKLESISNAYRVSAQQISNLRSKNDQEIREMEEKIKSKDEEIHKCTQSLRSLTEKVNKLESQLKESHEQSEQIKTLEETIKSDKASRVKLEKELTDIRLQNKELMLIIEDNKKKSQEFKHHDKYLQKQIKALNEQIGEIEVQKDKENVMFHDQIEQLKTTPVDKLEQSKQLVEIYNNASARRPRRATTLKENRDAYIDKMNLESDIVRFITNSQIKKSDVSIPMNASQALKSKYAIEWQQAMDDEMKSQNNLNVWTILSDQERKEKQDIKITKTRWVFAVKTNHEGFVERFKARLVAKGFTQTEGVDYYLTYSPTLNTENLKIILAYATIQEMRICQLDIKTAFLHGTIDTNVYISLPESQSKTIAKLNKSIYGLKQSARNWYLTLREQILNLGFEYSTHDPNIYIKDDHDDIILIVIYVDDILILSKDEGKLKETKDKILSKFEGRSQDGIDQFLGLVINQDLEKGTLSISTEKYIDNMLQNFDLQDIRTYKTPMLEQVRLEDETSHLTEEEHQHYQQLVGTLRYLTTVSRPDIAFAVRKVSHFLSSPQEHHLKAVYRIIGYLKYTKNRMIMYDKRNTKLEVYADASFCVPDEKYKSVTGILVKFAGSPIYWRTKRQTIVTTSTRDAELLALHEAIAITERIILILKSVGWKSLRNNPIQVYEDNRPLISSLINGDYQRVKNARIMNRFDYVVTAIESKKVEYL</sequence>
<evidence type="ECO:0000313" key="28">
    <source>
        <dbReference type="EMBL" id="ANB11578.1"/>
    </source>
</evidence>
<evidence type="ECO:0000256" key="17">
    <source>
        <dbReference type="ARBA" id="ARBA00023125"/>
    </source>
</evidence>
<evidence type="ECO:0000256" key="19">
    <source>
        <dbReference type="ARBA" id="ARBA00023242"/>
    </source>
</evidence>
<comment type="catalytic activity">
    <reaction evidence="1">
        <text>Endonucleolytic cleavage to 5'-phosphomonoester.</text>
        <dbReference type="EC" id="3.1.26.4"/>
    </reaction>
</comment>
<dbReference type="GO" id="GO:0005737">
    <property type="term" value="C:cytoplasm"/>
    <property type="evidence" value="ECO:0007669"/>
    <property type="project" value="UniProtKB-SubCell"/>
</dbReference>
<evidence type="ECO:0000256" key="1">
    <source>
        <dbReference type="ARBA" id="ARBA00000077"/>
    </source>
</evidence>
<evidence type="ECO:0000256" key="5">
    <source>
        <dbReference type="ARBA" id="ARBA00022578"/>
    </source>
</evidence>
<keyword evidence="10" id="KW-0255">Endonuclease</keyword>
<dbReference type="GO" id="GO:0003887">
    <property type="term" value="F:DNA-directed DNA polymerase activity"/>
    <property type="evidence" value="ECO:0007669"/>
    <property type="project" value="UniProtKB-KW"/>
</dbReference>
<feature type="compositionally biased region" description="Basic and acidic residues" evidence="26">
    <location>
        <begin position="493"/>
        <end position="513"/>
    </location>
</feature>
<dbReference type="GO" id="GO:0006310">
    <property type="term" value="P:DNA recombination"/>
    <property type="evidence" value="ECO:0007669"/>
    <property type="project" value="UniProtKB-KW"/>
</dbReference>
<feature type="compositionally biased region" description="Basic and acidic residues" evidence="26">
    <location>
        <begin position="38"/>
        <end position="60"/>
    </location>
</feature>
<keyword evidence="18" id="KW-0233">DNA recombination</keyword>
<dbReference type="GO" id="GO:0003677">
    <property type="term" value="F:DNA binding"/>
    <property type="evidence" value="ECO:0007669"/>
    <property type="project" value="UniProtKB-KW"/>
</dbReference>
<dbReference type="SUPFAM" id="SSF53098">
    <property type="entry name" value="Ribonuclease H-like"/>
    <property type="match status" value="1"/>
</dbReference>
<keyword evidence="6" id="KW-0808">Transferase</keyword>
<dbReference type="InterPro" id="IPR043502">
    <property type="entry name" value="DNA/RNA_pol_sf"/>
</dbReference>
<keyword evidence="5" id="KW-0815">Transposition</keyword>
<evidence type="ECO:0000256" key="22">
    <source>
        <dbReference type="ARBA" id="ARBA00025615"/>
    </source>
</evidence>
<proteinExistence type="predicted"/>
<feature type="coiled-coil region" evidence="25">
    <location>
        <begin position="1159"/>
        <end position="1270"/>
    </location>
</feature>
<evidence type="ECO:0000256" key="13">
    <source>
        <dbReference type="ARBA" id="ARBA00022884"/>
    </source>
</evidence>
<dbReference type="EMBL" id="CP014500">
    <property type="protein sequence ID" value="ANB11578.1"/>
    <property type="molecule type" value="Genomic_DNA"/>
</dbReference>
<evidence type="ECO:0000256" key="3">
    <source>
        <dbReference type="ARBA" id="ARBA00004496"/>
    </source>
</evidence>
<dbReference type="PROSITE" id="PS50994">
    <property type="entry name" value="INTEGRASE"/>
    <property type="match status" value="1"/>
</dbReference>
<dbReference type="GO" id="GO:0005634">
    <property type="term" value="C:nucleus"/>
    <property type="evidence" value="ECO:0007669"/>
    <property type="project" value="UniProtKB-SubCell"/>
</dbReference>
<accession>A0A161HJI4</accession>
<dbReference type="PANTHER" id="PTHR42648:SF11">
    <property type="entry name" value="TRANSPOSON TY4-P GAG-POL POLYPROTEIN"/>
    <property type="match status" value="1"/>
</dbReference>
<keyword evidence="25" id="KW-0175">Coiled coil</keyword>
<dbReference type="InterPro" id="IPR039537">
    <property type="entry name" value="Retrotran_Ty1/copia-like"/>
</dbReference>
<evidence type="ECO:0000256" key="12">
    <source>
        <dbReference type="ARBA" id="ARBA00022842"/>
    </source>
</evidence>
<keyword evidence="29" id="KW-1185">Reference proteome</keyword>
<evidence type="ECO:0000256" key="9">
    <source>
        <dbReference type="ARBA" id="ARBA00022723"/>
    </source>
</evidence>